<sequence length="297" mass="33102">MPEQNFFLPQLTDDGSFTFFSAEFGETFHSQSGAIQEAEAKFVQPLQLTQQAEKPKLQLLDICYGLGYNTAAALKAIWQINPDCQVEIFALELDATVPTAAFAYELMNNWPEPIPEILSQLVSQRQIQTENLKATLLIGDARSTIQQLPPYWQADAIFLDPFSPPNCPQLWTVEFLGKVAKHLKPEGKLATYSCSAAVRSALNAAGLKIGATTPVGRRSPGTIAISSAKDLPPLSQQEQEHLQTRAAVPYRDPNLCDRADIILHRRHLEQQTSSLEPTSHWKKRWLLNAPLQRRGNS</sequence>
<reference evidence="2 3" key="1">
    <citation type="submission" date="2024-09" db="EMBL/GenBank/DDBJ databases">
        <title>Floridaenema gen nov. (Aerosakkonemataceae, Aerosakkonematales ord. nov., Cyanobacteria) from benthic tropical and subtropical fresh waters, with the description of four new species.</title>
        <authorList>
            <person name="Moretto J.A."/>
            <person name="Berthold D.E."/>
            <person name="Lefler F.W."/>
            <person name="Huang I.-S."/>
            <person name="Laughinghouse H. IV."/>
        </authorList>
    </citation>
    <scope>NUCLEOTIDE SEQUENCE [LARGE SCALE GENOMIC DNA]</scope>
    <source>
        <strain evidence="2 3">BLCC-F46</strain>
    </source>
</reference>
<feature type="domain" description="MnmC-like methyltransferase" evidence="1">
    <location>
        <begin position="109"/>
        <end position="225"/>
    </location>
</feature>
<comment type="caution">
    <text evidence="2">The sequence shown here is derived from an EMBL/GenBank/DDBJ whole genome shotgun (WGS) entry which is preliminary data.</text>
</comment>
<dbReference type="RefSeq" id="WP_413272548.1">
    <property type="nucleotide sequence ID" value="NZ_JBHFNQ010000168.1"/>
</dbReference>
<dbReference type="PANTHER" id="PTHR39963">
    <property type="entry name" value="SLL0983 PROTEIN"/>
    <property type="match status" value="1"/>
</dbReference>
<dbReference type="InterPro" id="IPR029063">
    <property type="entry name" value="SAM-dependent_MTases_sf"/>
</dbReference>
<dbReference type="InterPro" id="IPR008471">
    <property type="entry name" value="MnmC-like_methylTransf"/>
</dbReference>
<dbReference type="Proteomes" id="UP001576774">
    <property type="component" value="Unassembled WGS sequence"/>
</dbReference>
<dbReference type="Gene3D" id="3.40.50.150">
    <property type="entry name" value="Vaccinia Virus protein VP39"/>
    <property type="match status" value="1"/>
</dbReference>
<protein>
    <submittedName>
        <fullName evidence="2">tRNA (5-methylaminomethyl-2-thiouridine)(34)-methyltransferase MnmD</fullName>
    </submittedName>
</protein>
<name>A0ABV4X9N6_9CYAN</name>
<organism evidence="2 3">
    <name type="scientific">Floridaenema aerugineum BLCC-F46</name>
    <dbReference type="NCBI Taxonomy" id="3153654"/>
    <lineage>
        <taxon>Bacteria</taxon>
        <taxon>Bacillati</taxon>
        <taxon>Cyanobacteriota</taxon>
        <taxon>Cyanophyceae</taxon>
        <taxon>Oscillatoriophycideae</taxon>
        <taxon>Aerosakkonematales</taxon>
        <taxon>Aerosakkonemataceae</taxon>
        <taxon>Floridanema</taxon>
        <taxon>Floridanema aerugineum</taxon>
    </lineage>
</organism>
<keyword evidence="3" id="KW-1185">Reference proteome</keyword>
<dbReference type="Pfam" id="PF05430">
    <property type="entry name" value="Methyltransf_30"/>
    <property type="match status" value="1"/>
</dbReference>
<evidence type="ECO:0000259" key="1">
    <source>
        <dbReference type="Pfam" id="PF05430"/>
    </source>
</evidence>
<dbReference type="EMBL" id="JBHFNQ010000168">
    <property type="protein sequence ID" value="MFB2879510.1"/>
    <property type="molecule type" value="Genomic_DNA"/>
</dbReference>
<dbReference type="SUPFAM" id="SSF53335">
    <property type="entry name" value="S-adenosyl-L-methionine-dependent methyltransferases"/>
    <property type="match status" value="1"/>
</dbReference>
<accession>A0ABV4X9N6</accession>
<dbReference type="PANTHER" id="PTHR39963:SF1">
    <property type="entry name" value="MNMC-LIKE METHYLTRANSFERASE DOMAIN-CONTAINING PROTEIN"/>
    <property type="match status" value="1"/>
</dbReference>
<evidence type="ECO:0000313" key="3">
    <source>
        <dbReference type="Proteomes" id="UP001576774"/>
    </source>
</evidence>
<gene>
    <name evidence="2" type="ORF">ACE1CC_21860</name>
</gene>
<evidence type="ECO:0000313" key="2">
    <source>
        <dbReference type="EMBL" id="MFB2879510.1"/>
    </source>
</evidence>
<proteinExistence type="predicted"/>